<proteinExistence type="predicted"/>
<accession>A0A226DPG2</accession>
<evidence type="ECO:0000313" key="2">
    <source>
        <dbReference type="EMBL" id="OXA46908.1"/>
    </source>
</evidence>
<evidence type="ECO:0000256" key="1">
    <source>
        <dbReference type="SAM" id="MobiDB-lite"/>
    </source>
</evidence>
<protein>
    <submittedName>
        <fullName evidence="2">Uncharacterized protein</fullName>
    </submittedName>
</protein>
<keyword evidence="3" id="KW-1185">Reference proteome</keyword>
<name>A0A226DPG2_FOLCA</name>
<gene>
    <name evidence="2" type="ORF">Fcan01_18355</name>
</gene>
<reference evidence="2 3" key="1">
    <citation type="submission" date="2015-12" db="EMBL/GenBank/DDBJ databases">
        <title>The genome of Folsomia candida.</title>
        <authorList>
            <person name="Faddeeva A."/>
            <person name="Derks M.F."/>
            <person name="Anvar Y."/>
            <person name="Smit S."/>
            <person name="Van Straalen N."/>
            <person name="Roelofs D."/>
        </authorList>
    </citation>
    <scope>NUCLEOTIDE SEQUENCE [LARGE SCALE GENOMIC DNA]</scope>
    <source>
        <strain evidence="2 3">VU population</strain>
        <tissue evidence="2">Whole body</tissue>
    </source>
</reference>
<organism evidence="2 3">
    <name type="scientific">Folsomia candida</name>
    <name type="common">Springtail</name>
    <dbReference type="NCBI Taxonomy" id="158441"/>
    <lineage>
        <taxon>Eukaryota</taxon>
        <taxon>Metazoa</taxon>
        <taxon>Ecdysozoa</taxon>
        <taxon>Arthropoda</taxon>
        <taxon>Hexapoda</taxon>
        <taxon>Collembola</taxon>
        <taxon>Entomobryomorpha</taxon>
        <taxon>Isotomoidea</taxon>
        <taxon>Isotomidae</taxon>
        <taxon>Proisotominae</taxon>
        <taxon>Folsomia</taxon>
    </lineage>
</organism>
<dbReference type="OrthoDB" id="7701249at2759"/>
<dbReference type="AlphaFoldDB" id="A0A226DPG2"/>
<feature type="compositionally biased region" description="Polar residues" evidence="1">
    <location>
        <begin position="179"/>
        <end position="192"/>
    </location>
</feature>
<evidence type="ECO:0000313" key="3">
    <source>
        <dbReference type="Proteomes" id="UP000198287"/>
    </source>
</evidence>
<feature type="compositionally biased region" description="Low complexity" evidence="1">
    <location>
        <begin position="164"/>
        <end position="174"/>
    </location>
</feature>
<dbReference type="Proteomes" id="UP000198287">
    <property type="component" value="Unassembled WGS sequence"/>
</dbReference>
<comment type="caution">
    <text evidence="2">The sequence shown here is derived from an EMBL/GenBank/DDBJ whole genome shotgun (WGS) entry which is preliminary data.</text>
</comment>
<dbReference type="PANTHER" id="PTHR34239">
    <property type="entry name" value="APPLE DOMAIN-CONTAINING PROTEIN"/>
    <property type="match status" value="1"/>
</dbReference>
<sequence length="192" mass="21412">MNPEIWSQLPASARLSDLRFQSHQQALSTALVGLVNIANESAKTQSATPNEATAKVIKMTIENANLLGNEFQELSNKRRAEVRKFMNKEYAAICSAKIPISEWLFGNDLNESLKASKTAAGVIRNSMTSFKPHYGKPHGRPGRSSSSLNYYRSFPRGPMRGTPGQSRGQGSQRSRPFHLNQSTSFRQFRPQQ</sequence>
<dbReference type="PANTHER" id="PTHR34239:SF2">
    <property type="entry name" value="TRANSPOSABLE ELEMENT P TRANSPOSASE_THAP9 CONSERVED DOMAIN-CONTAINING PROTEIN"/>
    <property type="match status" value="1"/>
</dbReference>
<dbReference type="EMBL" id="LNIX01000014">
    <property type="protein sequence ID" value="OXA46908.1"/>
    <property type="molecule type" value="Genomic_DNA"/>
</dbReference>
<feature type="region of interest" description="Disordered" evidence="1">
    <location>
        <begin position="128"/>
        <end position="192"/>
    </location>
</feature>